<sequence length="97" mass="11351">MVSARFRRHSRKAAKSFRNNMLSSQGCKVGFHLEVLSLQHILGTFKRKYTLLYKKVAKPLRNKRVILQHFGKCFLQLGVIGLQWPQLLRFNSELHTV</sequence>
<organism evidence="1 2">
    <name type="scientific">Vitis vinifera</name>
    <name type="common">Grape</name>
    <dbReference type="NCBI Taxonomy" id="29760"/>
    <lineage>
        <taxon>Eukaryota</taxon>
        <taxon>Viridiplantae</taxon>
        <taxon>Streptophyta</taxon>
        <taxon>Embryophyta</taxon>
        <taxon>Tracheophyta</taxon>
        <taxon>Spermatophyta</taxon>
        <taxon>Magnoliopsida</taxon>
        <taxon>eudicotyledons</taxon>
        <taxon>Gunneridae</taxon>
        <taxon>Pentapetalae</taxon>
        <taxon>rosids</taxon>
        <taxon>Vitales</taxon>
        <taxon>Vitaceae</taxon>
        <taxon>Viteae</taxon>
        <taxon>Vitis</taxon>
    </lineage>
</organism>
<evidence type="ECO:0000313" key="2">
    <source>
        <dbReference type="Proteomes" id="UP001227230"/>
    </source>
</evidence>
<reference evidence="1 2" key="1">
    <citation type="journal article" date="2023" name="Hortic Res">
        <title>The complete reference genome for grapevine (Vitis vinifera L.) genetics and breeding.</title>
        <authorList>
            <person name="Shi X."/>
            <person name="Cao S."/>
            <person name="Wang X."/>
            <person name="Huang S."/>
            <person name="Wang Y."/>
            <person name="Liu Z."/>
            <person name="Liu W."/>
            <person name="Leng X."/>
            <person name="Peng Y."/>
            <person name="Wang N."/>
            <person name="Wang Y."/>
            <person name="Ma Z."/>
            <person name="Xu X."/>
            <person name="Zhang F."/>
            <person name="Xue H."/>
            <person name="Zhong H."/>
            <person name="Wang Y."/>
            <person name="Zhang K."/>
            <person name="Velt A."/>
            <person name="Avia K."/>
            <person name="Holtgrawe D."/>
            <person name="Grimplet J."/>
            <person name="Matus J.T."/>
            <person name="Ware D."/>
            <person name="Wu X."/>
            <person name="Wang H."/>
            <person name="Liu C."/>
            <person name="Fang Y."/>
            <person name="Rustenholz C."/>
            <person name="Cheng Z."/>
            <person name="Xiao H."/>
            <person name="Zhou Y."/>
        </authorList>
    </citation>
    <scope>NUCLEOTIDE SEQUENCE [LARGE SCALE GENOMIC DNA]</scope>
    <source>
        <strain evidence="2">cv. Pinot noir / PN40024</strain>
        <tissue evidence="1">Leaf</tissue>
    </source>
</reference>
<dbReference type="Proteomes" id="UP001227230">
    <property type="component" value="Chromosome 2"/>
</dbReference>
<accession>A0ABY9BJK7</accession>
<keyword evidence="2" id="KW-1185">Reference proteome</keyword>
<gene>
    <name evidence="1" type="ORF">VitviT2T_002576</name>
</gene>
<proteinExistence type="predicted"/>
<protein>
    <submittedName>
        <fullName evidence="1">Uncharacterized protein</fullName>
    </submittedName>
</protein>
<evidence type="ECO:0000313" key="1">
    <source>
        <dbReference type="EMBL" id="WJZ82852.1"/>
    </source>
</evidence>
<name>A0ABY9BJK7_VITVI</name>
<dbReference type="EMBL" id="CP126649">
    <property type="protein sequence ID" value="WJZ82852.1"/>
    <property type="molecule type" value="Genomic_DNA"/>
</dbReference>